<dbReference type="InterPro" id="IPR018247">
    <property type="entry name" value="EF_Hand_1_Ca_BS"/>
</dbReference>
<evidence type="ECO:0000313" key="4">
    <source>
        <dbReference type="EMBL" id="MBB4659049.1"/>
    </source>
</evidence>
<protein>
    <recommendedName>
        <fullName evidence="3">EF-hand domain-containing protein</fullName>
    </recommendedName>
</protein>
<dbReference type="AlphaFoldDB" id="A0A840I2I7"/>
<sequence>MNKFLAMTTAAGFVLVGAAHAQQDDALDQRAADAGILSEEGTAIDPTAPVETAETQPAASGLSEEDALTQARNEFAEADADGDDLLTQEEFVAIMSAAGDAGVSAAMTTSADAEAGMSDTVVAEADAADEGSDVTPSESGMTASDYLVAKFAMIAGDDGSLSLDELEDARRSDFADADMDGNAMLEDDEVENFAALKSGRGVY</sequence>
<proteinExistence type="predicted"/>
<feature type="chain" id="PRO_5032434839" description="EF-hand domain-containing protein" evidence="2">
    <location>
        <begin position="22"/>
        <end position="203"/>
    </location>
</feature>
<dbReference type="PROSITE" id="PS00018">
    <property type="entry name" value="EF_HAND_1"/>
    <property type="match status" value="1"/>
</dbReference>
<evidence type="ECO:0000256" key="1">
    <source>
        <dbReference type="SAM" id="MobiDB-lite"/>
    </source>
</evidence>
<name>A0A840I2I7_9PROT</name>
<reference evidence="4 5" key="1">
    <citation type="submission" date="2020-08" db="EMBL/GenBank/DDBJ databases">
        <title>Genomic Encyclopedia of Type Strains, Phase IV (KMG-IV): sequencing the most valuable type-strain genomes for metagenomic binning, comparative biology and taxonomic classification.</title>
        <authorList>
            <person name="Goeker M."/>
        </authorList>
    </citation>
    <scope>NUCLEOTIDE SEQUENCE [LARGE SCALE GENOMIC DNA]</scope>
    <source>
        <strain evidence="4 5">DSM 102850</strain>
    </source>
</reference>
<evidence type="ECO:0000259" key="3">
    <source>
        <dbReference type="PROSITE" id="PS50222"/>
    </source>
</evidence>
<keyword evidence="5" id="KW-1185">Reference proteome</keyword>
<dbReference type="EMBL" id="JACHOB010000002">
    <property type="protein sequence ID" value="MBB4659049.1"/>
    <property type="molecule type" value="Genomic_DNA"/>
</dbReference>
<gene>
    <name evidence="4" type="ORF">GGQ59_001563</name>
</gene>
<feature type="domain" description="EF-hand" evidence="3">
    <location>
        <begin position="66"/>
        <end position="101"/>
    </location>
</feature>
<evidence type="ECO:0000256" key="2">
    <source>
        <dbReference type="SAM" id="SignalP"/>
    </source>
</evidence>
<dbReference type="Proteomes" id="UP000563524">
    <property type="component" value="Unassembled WGS sequence"/>
</dbReference>
<feature type="signal peptide" evidence="2">
    <location>
        <begin position="1"/>
        <end position="21"/>
    </location>
</feature>
<organism evidence="4 5">
    <name type="scientific">Parvularcula dongshanensis</name>
    <dbReference type="NCBI Taxonomy" id="1173995"/>
    <lineage>
        <taxon>Bacteria</taxon>
        <taxon>Pseudomonadati</taxon>
        <taxon>Pseudomonadota</taxon>
        <taxon>Alphaproteobacteria</taxon>
        <taxon>Parvularculales</taxon>
        <taxon>Parvularculaceae</taxon>
        <taxon>Parvularcula</taxon>
    </lineage>
</organism>
<comment type="caution">
    <text evidence="4">The sequence shown here is derived from an EMBL/GenBank/DDBJ whole genome shotgun (WGS) entry which is preliminary data.</text>
</comment>
<dbReference type="SUPFAM" id="SSF47473">
    <property type="entry name" value="EF-hand"/>
    <property type="match status" value="1"/>
</dbReference>
<dbReference type="GO" id="GO:0005509">
    <property type="term" value="F:calcium ion binding"/>
    <property type="evidence" value="ECO:0007669"/>
    <property type="project" value="InterPro"/>
</dbReference>
<feature type="region of interest" description="Disordered" evidence="1">
    <location>
        <begin position="40"/>
        <end position="66"/>
    </location>
</feature>
<accession>A0A840I2I7</accession>
<keyword evidence="2" id="KW-0732">Signal</keyword>
<dbReference type="InterPro" id="IPR002048">
    <property type="entry name" value="EF_hand_dom"/>
</dbReference>
<dbReference type="RefSeq" id="WP_183817216.1">
    <property type="nucleotide sequence ID" value="NZ_JACHOB010000002.1"/>
</dbReference>
<dbReference type="PROSITE" id="PS50222">
    <property type="entry name" value="EF_HAND_2"/>
    <property type="match status" value="1"/>
</dbReference>
<dbReference type="InterPro" id="IPR011992">
    <property type="entry name" value="EF-hand-dom_pair"/>
</dbReference>
<evidence type="ECO:0000313" key="5">
    <source>
        <dbReference type="Proteomes" id="UP000563524"/>
    </source>
</evidence>